<keyword evidence="4" id="KW-1185">Reference proteome</keyword>
<evidence type="ECO:0000259" key="2">
    <source>
        <dbReference type="Pfam" id="PF13451"/>
    </source>
</evidence>
<gene>
    <name evidence="3" type="ORF">WKV53_18385</name>
</gene>
<dbReference type="InterPro" id="IPR025306">
    <property type="entry name" value="Zn-bnd_dom_prob"/>
</dbReference>
<feature type="compositionally biased region" description="Basic and acidic residues" evidence="1">
    <location>
        <begin position="77"/>
        <end position="94"/>
    </location>
</feature>
<reference evidence="3 4" key="1">
    <citation type="submission" date="2024-04" db="EMBL/GenBank/DDBJ databases">
        <title>Luteolibacter sp. isolated from soil.</title>
        <authorList>
            <person name="An J."/>
        </authorList>
    </citation>
    <scope>NUCLEOTIDE SEQUENCE [LARGE SCALE GENOMIC DNA]</scope>
    <source>
        <strain evidence="3 4">Y139</strain>
    </source>
</reference>
<dbReference type="RefSeq" id="WP_341406243.1">
    <property type="nucleotide sequence ID" value="NZ_JBBUKT010000007.1"/>
</dbReference>
<feature type="region of interest" description="Disordered" evidence="1">
    <location>
        <begin position="77"/>
        <end position="102"/>
    </location>
</feature>
<organism evidence="3 4">
    <name type="scientific">Luteolibacter soli</name>
    <dbReference type="NCBI Taxonomy" id="3135280"/>
    <lineage>
        <taxon>Bacteria</taxon>
        <taxon>Pseudomonadati</taxon>
        <taxon>Verrucomicrobiota</taxon>
        <taxon>Verrucomicrobiia</taxon>
        <taxon>Verrucomicrobiales</taxon>
        <taxon>Verrucomicrobiaceae</taxon>
        <taxon>Luteolibacter</taxon>
    </lineage>
</organism>
<dbReference type="Pfam" id="PF13451">
    <property type="entry name" value="zf_Tbcl"/>
    <property type="match status" value="1"/>
</dbReference>
<dbReference type="EMBL" id="JBBUKT010000007">
    <property type="protein sequence ID" value="MEK7952487.1"/>
    <property type="molecule type" value="Genomic_DNA"/>
</dbReference>
<sequence length="102" mass="12181">MARELPPIDYTKINLCGVMPFRDAPTLAGKYYLNYPFTCIDCGSRQIWTGAQQKWWHEELGAVWERIAIRCRECRRKERARRDEARKDYQEGMLRKKQGKQV</sequence>
<feature type="domain" description="Probable zinc-binding" evidence="2">
    <location>
        <begin position="36"/>
        <end position="82"/>
    </location>
</feature>
<evidence type="ECO:0000256" key="1">
    <source>
        <dbReference type="SAM" id="MobiDB-lite"/>
    </source>
</evidence>
<evidence type="ECO:0000313" key="3">
    <source>
        <dbReference type="EMBL" id="MEK7952487.1"/>
    </source>
</evidence>
<comment type="caution">
    <text evidence="3">The sequence shown here is derived from an EMBL/GenBank/DDBJ whole genome shotgun (WGS) entry which is preliminary data.</text>
</comment>
<accession>A0ABU9AZQ0</accession>
<proteinExistence type="predicted"/>
<protein>
    <submittedName>
        <fullName evidence="3">Zinc-ribbon domain containing protein</fullName>
    </submittedName>
</protein>
<dbReference type="Proteomes" id="UP001371305">
    <property type="component" value="Unassembled WGS sequence"/>
</dbReference>
<name>A0ABU9AZQ0_9BACT</name>
<evidence type="ECO:0000313" key="4">
    <source>
        <dbReference type="Proteomes" id="UP001371305"/>
    </source>
</evidence>